<organism evidence="2 3">
    <name type="scientific">Longispora fulva</name>
    <dbReference type="NCBI Taxonomy" id="619741"/>
    <lineage>
        <taxon>Bacteria</taxon>
        <taxon>Bacillati</taxon>
        <taxon>Actinomycetota</taxon>
        <taxon>Actinomycetes</taxon>
        <taxon>Micromonosporales</taxon>
        <taxon>Micromonosporaceae</taxon>
        <taxon>Longispora</taxon>
    </lineage>
</organism>
<comment type="caution">
    <text evidence="2">The sequence shown here is derived from an EMBL/GenBank/DDBJ whole genome shotgun (WGS) entry which is preliminary data.</text>
</comment>
<proteinExistence type="predicted"/>
<sequence length="242" mass="25831">MGAARDASAAGRPDRPEGGWGVVCRIASVGPWLDLPGGDAKCSMYIHDNSSNPRERKSPTSRNTARNLWSGSCGPVVDLFVDPSVHPGVALPNPARQAHADHPIHAGQAPDRAATTHPAAQTPSKGGTLPHGDLHTIPYTTPDPTTQPPLDTPPVRTTRAPPHEADLFTGHTFEVVRRKLLTAAKGVRDPLAVGKVLDDAWLDAGHRLRLNWGGTPAWVFVVRRSAAERQGQNLQVVGPHEP</sequence>
<dbReference type="AlphaFoldDB" id="A0A8J7GLW0"/>
<protein>
    <submittedName>
        <fullName evidence="2">Uncharacterized protein</fullName>
    </submittedName>
</protein>
<accession>A0A8J7GLW0</accession>
<dbReference type="EMBL" id="JADOUF010000001">
    <property type="protein sequence ID" value="MBG6133963.1"/>
    <property type="molecule type" value="Genomic_DNA"/>
</dbReference>
<evidence type="ECO:0000313" key="2">
    <source>
        <dbReference type="EMBL" id="MBG6133963.1"/>
    </source>
</evidence>
<reference evidence="2" key="1">
    <citation type="submission" date="2020-11" db="EMBL/GenBank/DDBJ databases">
        <title>Sequencing the genomes of 1000 actinobacteria strains.</title>
        <authorList>
            <person name="Klenk H.-P."/>
        </authorList>
    </citation>
    <scope>NUCLEOTIDE SEQUENCE</scope>
    <source>
        <strain evidence="2">DSM 45356</strain>
    </source>
</reference>
<gene>
    <name evidence="2" type="ORF">IW245_000157</name>
</gene>
<name>A0A8J7GLW0_9ACTN</name>
<evidence type="ECO:0000313" key="3">
    <source>
        <dbReference type="Proteomes" id="UP000622552"/>
    </source>
</evidence>
<keyword evidence="3" id="KW-1185">Reference proteome</keyword>
<feature type="region of interest" description="Disordered" evidence="1">
    <location>
        <begin position="1"/>
        <end position="20"/>
    </location>
</feature>
<feature type="compositionally biased region" description="Polar residues" evidence="1">
    <location>
        <begin position="60"/>
        <end position="69"/>
    </location>
</feature>
<evidence type="ECO:0000256" key="1">
    <source>
        <dbReference type="SAM" id="MobiDB-lite"/>
    </source>
</evidence>
<dbReference type="Proteomes" id="UP000622552">
    <property type="component" value="Unassembled WGS sequence"/>
</dbReference>
<feature type="region of interest" description="Disordered" evidence="1">
    <location>
        <begin position="107"/>
        <end position="152"/>
    </location>
</feature>
<feature type="region of interest" description="Disordered" evidence="1">
    <location>
        <begin position="46"/>
        <end position="69"/>
    </location>
</feature>